<sequence length="306" mass="32459">MALSRHKRDTDARRKLPATLVAGAVAFFATGAAVLVGVGLQSPSSSLVADDASASPSTAPSTAPGSATVADREHAQLSRSMNRQELAREAAQAKAARARKAQAREDALARAAAEHTVPRWTTTDLNLWTEPGKDAKQLDVLAEGKKVAFAGRTVSGRDEIVLGGAIRWVTTGYLSKDKPVVTGAAAGLSDAPCPDSSVENGLTAEAVHVYRSVCHAFPMITSYGGWDAHGEHSSGKAIDIMTTDKAVGDEIADYLQAHAAELDLYDVIWWDRIWTPVRASEGWRAYGDHGSATANHMDHVHVSTNN</sequence>
<comment type="caution">
    <text evidence="4">The sequence shown here is derived from an EMBL/GenBank/DDBJ whole genome shotgun (WGS) entry which is preliminary data.</text>
</comment>
<dbReference type="Proteomes" id="UP001556631">
    <property type="component" value="Unassembled WGS sequence"/>
</dbReference>
<name>A0ABV3T006_9ACTN</name>
<evidence type="ECO:0000313" key="4">
    <source>
        <dbReference type="EMBL" id="MEX0428443.1"/>
    </source>
</evidence>
<keyword evidence="5" id="KW-1185">Reference proteome</keyword>
<evidence type="ECO:0000259" key="3">
    <source>
        <dbReference type="Pfam" id="PF26571"/>
    </source>
</evidence>
<accession>A0ABV3T006</accession>
<keyword evidence="2" id="KW-0472">Membrane</keyword>
<keyword evidence="2" id="KW-1133">Transmembrane helix</keyword>
<feature type="transmembrane region" description="Helical" evidence="2">
    <location>
        <begin position="20"/>
        <end position="40"/>
    </location>
</feature>
<dbReference type="RefSeq" id="WP_367994413.1">
    <property type="nucleotide sequence ID" value="NZ_JBFPJR010000020.1"/>
</dbReference>
<gene>
    <name evidence="4" type="ORF">AB3X52_12500</name>
</gene>
<dbReference type="Pfam" id="PF26571">
    <property type="entry name" value="VldE"/>
    <property type="match status" value="1"/>
</dbReference>
<evidence type="ECO:0000313" key="5">
    <source>
        <dbReference type="Proteomes" id="UP001556631"/>
    </source>
</evidence>
<evidence type="ECO:0000256" key="2">
    <source>
        <dbReference type="SAM" id="Phobius"/>
    </source>
</evidence>
<feature type="region of interest" description="Disordered" evidence="1">
    <location>
        <begin position="92"/>
        <end position="115"/>
    </location>
</feature>
<feature type="region of interest" description="Disordered" evidence="1">
    <location>
        <begin position="45"/>
        <end position="68"/>
    </location>
</feature>
<dbReference type="EMBL" id="JBFPJR010000020">
    <property type="protein sequence ID" value="MEX0428443.1"/>
    <property type="molecule type" value="Genomic_DNA"/>
</dbReference>
<proteinExistence type="predicted"/>
<organism evidence="4 5">
    <name type="scientific">Nocardioides eburneus</name>
    <dbReference type="NCBI Taxonomy" id="3231482"/>
    <lineage>
        <taxon>Bacteria</taxon>
        <taxon>Bacillati</taxon>
        <taxon>Actinomycetota</taxon>
        <taxon>Actinomycetes</taxon>
        <taxon>Propionibacteriales</taxon>
        <taxon>Nocardioidaceae</taxon>
        <taxon>Nocardioides</taxon>
    </lineage>
</organism>
<feature type="domain" description="ARB-07466-like C-terminal" evidence="3">
    <location>
        <begin position="199"/>
        <end position="297"/>
    </location>
</feature>
<feature type="compositionally biased region" description="Basic and acidic residues" evidence="1">
    <location>
        <begin position="102"/>
        <end position="115"/>
    </location>
</feature>
<evidence type="ECO:0000256" key="1">
    <source>
        <dbReference type="SAM" id="MobiDB-lite"/>
    </source>
</evidence>
<keyword evidence="2" id="KW-0812">Transmembrane</keyword>
<protein>
    <submittedName>
        <fullName evidence="4">Mucin-2 protein</fullName>
    </submittedName>
</protein>
<dbReference type="InterPro" id="IPR058593">
    <property type="entry name" value="ARB_07466-like_C"/>
</dbReference>
<reference evidence="4 5" key="1">
    <citation type="submission" date="2024-07" db="EMBL/GenBank/DDBJ databases">
        <authorList>
            <person name="Lee S."/>
            <person name="Kang M."/>
        </authorList>
    </citation>
    <scope>NUCLEOTIDE SEQUENCE [LARGE SCALE GENOMIC DNA]</scope>
    <source>
        <strain evidence="4 5">DS6</strain>
    </source>
</reference>